<dbReference type="AlphaFoldDB" id="A0A346A2B0"/>
<organism evidence="2 3">
    <name type="scientific">Pseudolabrys taiwanensis</name>
    <dbReference type="NCBI Taxonomy" id="331696"/>
    <lineage>
        <taxon>Bacteria</taxon>
        <taxon>Pseudomonadati</taxon>
        <taxon>Pseudomonadota</taxon>
        <taxon>Alphaproteobacteria</taxon>
        <taxon>Hyphomicrobiales</taxon>
        <taxon>Xanthobacteraceae</taxon>
        <taxon>Pseudolabrys</taxon>
    </lineage>
</organism>
<gene>
    <name evidence="2" type="ORF">DW352_23970</name>
</gene>
<evidence type="ECO:0000313" key="2">
    <source>
        <dbReference type="EMBL" id="AXK83307.1"/>
    </source>
</evidence>
<dbReference type="EMBL" id="CP031417">
    <property type="protein sequence ID" value="AXK83307.1"/>
    <property type="molecule type" value="Genomic_DNA"/>
</dbReference>
<evidence type="ECO:0000256" key="1">
    <source>
        <dbReference type="SAM" id="Phobius"/>
    </source>
</evidence>
<proteinExistence type="predicted"/>
<protein>
    <submittedName>
        <fullName evidence="2">DUF883 family protein</fullName>
    </submittedName>
</protein>
<sequence length="131" mass="13269">MSSTTEQASRGDAWSAAQTGGARVAENAANFSDDLAGDVRKLRDDIGAIQKTLAQFISTTAGEAARTAQNVGASVTSQVSDIASEAASVATQQAKTFASELEGMARRNPLGTIGGAVLVGVVIGLLSRGRS</sequence>
<keyword evidence="1" id="KW-1133">Transmembrane helix</keyword>
<accession>A0A346A2B0</accession>
<dbReference type="RefSeq" id="WP_115693686.1">
    <property type="nucleotide sequence ID" value="NZ_CP031417.1"/>
</dbReference>
<feature type="transmembrane region" description="Helical" evidence="1">
    <location>
        <begin position="110"/>
        <end position="127"/>
    </location>
</feature>
<dbReference type="KEGG" id="ptaw:DW352_23970"/>
<name>A0A346A2B0_9HYPH</name>
<keyword evidence="1" id="KW-0812">Transmembrane</keyword>
<dbReference type="Proteomes" id="UP000254889">
    <property type="component" value="Chromosome"/>
</dbReference>
<evidence type="ECO:0000313" key="3">
    <source>
        <dbReference type="Proteomes" id="UP000254889"/>
    </source>
</evidence>
<keyword evidence="3" id="KW-1185">Reference proteome</keyword>
<keyword evidence="1" id="KW-0472">Membrane</keyword>
<reference evidence="2 3" key="1">
    <citation type="submission" date="2018-07" db="EMBL/GenBank/DDBJ databases">
        <authorList>
            <person name="Quirk P.G."/>
            <person name="Krulwich T.A."/>
        </authorList>
    </citation>
    <scope>NUCLEOTIDE SEQUENCE [LARGE SCALE GENOMIC DNA]</scope>
    <source>
        <strain evidence="2 3">CC-BB4</strain>
    </source>
</reference>
<dbReference type="OrthoDB" id="9876871at2"/>